<evidence type="ECO:0000313" key="3">
    <source>
        <dbReference type="Proteomes" id="UP000321197"/>
    </source>
</evidence>
<comment type="caution">
    <text evidence="2">The sequence shown here is derived from an EMBL/GenBank/DDBJ whole genome shotgun (WGS) entry which is preliminary data.</text>
</comment>
<dbReference type="OrthoDB" id="9994688at2"/>
<feature type="transmembrane region" description="Helical" evidence="1">
    <location>
        <begin position="223"/>
        <end position="242"/>
    </location>
</feature>
<feature type="transmembrane region" description="Helical" evidence="1">
    <location>
        <begin position="162"/>
        <end position="183"/>
    </location>
</feature>
<proteinExistence type="predicted"/>
<keyword evidence="1" id="KW-0812">Transmembrane</keyword>
<evidence type="ECO:0000256" key="1">
    <source>
        <dbReference type="SAM" id="Phobius"/>
    </source>
</evidence>
<reference evidence="2 3" key="1">
    <citation type="submission" date="2019-07" db="EMBL/GenBank/DDBJ databases">
        <title>Whole genome shotgun sequence of Meiothermus hypogaeus NBRC 106114.</title>
        <authorList>
            <person name="Hosoyama A."/>
            <person name="Uohara A."/>
            <person name="Ohji S."/>
            <person name="Ichikawa N."/>
        </authorList>
    </citation>
    <scope>NUCLEOTIDE SEQUENCE [LARGE SCALE GENOMIC DNA]</scope>
    <source>
        <strain evidence="2 3">NBRC 106114</strain>
    </source>
</reference>
<feature type="transmembrane region" description="Helical" evidence="1">
    <location>
        <begin position="68"/>
        <end position="86"/>
    </location>
</feature>
<dbReference type="EMBL" id="BJXL01000006">
    <property type="protein sequence ID" value="GEM82232.1"/>
    <property type="molecule type" value="Genomic_DNA"/>
</dbReference>
<keyword evidence="1" id="KW-0472">Membrane</keyword>
<gene>
    <name evidence="2" type="ORF">MHY01S_03980</name>
</gene>
<feature type="transmembrane region" description="Helical" evidence="1">
    <location>
        <begin position="37"/>
        <end position="56"/>
    </location>
</feature>
<feature type="transmembrane region" description="Helical" evidence="1">
    <location>
        <begin position="130"/>
        <end position="150"/>
    </location>
</feature>
<protein>
    <submittedName>
        <fullName evidence="2">Zinc transporter</fullName>
    </submittedName>
</protein>
<feature type="transmembrane region" description="Helical" evidence="1">
    <location>
        <begin position="190"/>
        <end position="208"/>
    </location>
</feature>
<sequence length="243" mass="24810">MTADLTRILVFTAIPVAATLVGGTAAAYRPPSEGLQSFFQHFAAGVVLAAVAGEVLPEIDKLHDSLGIVLGFGLGVVLLLGLEGFLRRYEAAESTPARGFPTALVTIVAVDVFIDGVLMGSSFGAGERVGLLVTAALTVELLFLGLSPAAAMVAGGAAPRTVVAATGLIAVGLALGGLIGGAFLAGLTGFWLEVVLSFGAAALLYLVVEELLTEAHRVAETPLLTASFFVGFLAFYLFELFAA</sequence>
<name>A0A511R0A5_9DEIN</name>
<feature type="transmembrane region" description="Helical" evidence="1">
    <location>
        <begin position="98"/>
        <end position="118"/>
    </location>
</feature>
<dbReference type="AlphaFoldDB" id="A0A511R0A5"/>
<organism evidence="2 3">
    <name type="scientific">Meiothermus hypogaeus NBRC 106114</name>
    <dbReference type="NCBI Taxonomy" id="1227553"/>
    <lineage>
        <taxon>Bacteria</taxon>
        <taxon>Thermotogati</taxon>
        <taxon>Deinococcota</taxon>
        <taxon>Deinococci</taxon>
        <taxon>Thermales</taxon>
        <taxon>Thermaceae</taxon>
        <taxon>Meiothermus</taxon>
    </lineage>
</organism>
<evidence type="ECO:0000313" key="2">
    <source>
        <dbReference type="EMBL" id="GEM82232.1"/>
    </source>
</evidence>
<accession>A0A511R0A5</accession>
<keyword evidence="1" id="KW-1133">Transmembrane helix</keyword>
<dbReference type="Proteomes" id="UP000321197">
    <property type="component" value="Unassembled WGS sequence"/>
</dbReference>
<dbReference type="RefSeq" id="WP_147075240.1">
    <property type="nucleotide sequence ID" value="NZ_BJXL01000006.1"/>
</dbReference>